<dbReference type="PANTHER" id="PTHR30069">
    <property type="entry name" value="TONB-DEPENDENT OUTER MEMBRANE RECEPTOR"/>
    <property type="match status" value="1"/>
</dbReference>
<evidence type="ECO:0000256" key="6">
    <source>
        <dbReference type="ARBA" id="ARBA00023136"/>
    </source>
</evidence>
<evidence type="ECO:0000259" key="10">
    <source>
        <dbReference type="Pfam" id="PF25183"/>
    </source>
</evidence>
<keyword evidence="12" id="KW-1185">Reference proteome</keyword>
<dbReference type="InterPro" id="IPR012910">
    <property type="entry name" value="Plug_dom"/>
</dbReference>
<dbReference type="Pfam" id="PF13715">
    <property type="entry name" value="CarbopepD_reg_2"/>
    <property type="match status" value="1"/>
</dbReference>
<evidence type="ECO:0000256" key="3">
    <source>
        <dbReference type="ARBA" id="ARBA00022452"/>
    </source>
</evidence>
<dbReference type="InterPro" id="IPR008969">
    <property type="entry name" value="CarboxyPept-like_regulatory"/>
</dbReference>
<feature type="domain" description="TonB-dependent transporter Oar-like beta-barrel" evidence="10">
    <location>
        <begin position="559"/>
        <end position="667"/>
    </location>
</feature>
<dbReference type="SUPFAM" id="SSF49464">
    <property type="entry name" value="Carboxypeptidase regulatory domain-like"/>
    <property type="match status" value="1"/>
</dbReference>
<protein>
    <submittedName>
        <fullName evidence="11">TonB-dependent Receptor Plug Domain</fullName>
    </submittedName>
</protein>
<accession>A0A1M5I0H7</accession>
<keyword evidence="5" id="KW-0732">Signal</keyword>
<organism evidence="11 12">
    <name type="scientific">Flagellimonas flava</name>
    <dbReference type="NCBI Taxonomy" id="570519"/>
    <lineage>
        <taxon>Bacteria</taxon>
        <taxon>Pseudomonadati</taxon>
        <taxon>Bacteroidota</taxon>
        <taxon>Flavobacteriia</taxon>
        <taxon>Flavobacteriales</taxon>
        <taxon>Flavobacteriaceae</taxon>
        <taxon>Flagellimonas</taxon>
    </lineage>
</organism>
<dbReference type="Gene3D" id="2.40.170.20">
    <property type="entry name" value="TonB-dependent receptor, beta-barrel domain"/>
    <property type="match status" value="1"/>
</dbReference>
<sequence>MKSLMSTCFLFCVFWGVSQTSGGRITVTFENWTLKELASHIQETTDYHFFYVDQWLVQDTISGSFSNTPLENVLKEVLGNTDINYFLMDRYKVILTRGNTIYDTLPEGFFTSSKTDSAIAEIPEIPDALPIFNKNDVAPNREGEVPVKIGREKRDRSQQFATLEGFAVNAGTNEPISDLAVLVQRTGKGTTTNANGYYSIEIPLGSHTIEVSALGIQGRQQKIILYGNGRLNFELEESFQMLDEVVLQGNSDRNINQTIGGAVQIEMKEIKKIPLVLGERDIFKVATTLPGISSAGEGATGYNVRGGRTDQNLILLDHAVIYNPTHFFGLFSAINPFTSDNVEVFKGNIPAEFGGRLSSVFDIRTKTANDKKLSGEASIGPVTGNLALEIPIAKDKASLLVGGRTTYSKWILRSLKEEELRNNQVSFFDVVAKYNHKINQSNTLRLMGYYSDDAFNITRDSLYGYTNRAVSLEWAHKFNDKNTGELILANSGYDFDIEFDVNSVNDFKLAYSINETLLKLKMKYLHNDAHNIDYGISGKLYNVEPGSIDPLNSETVIESVFIPDERGIETAFFLSDDIAVNQKLSLNAGLRYSLFAALGESSQRIYENGSPRNENTLIETQIFDENEVIKTYGGLETRVSARYFVAPNTSLKLGYNSSFQYVHTLSNNTTVSPTDTWKLSDINIKPQRADQFALGLHKNINENAFELSLETYYKKFDNILDYKTGADLLLNETVETEVLQGKGKSYGIEFLAKKNNGKLNGWLGYTYSRSLIKFDGLLEEERINNGEFFPSNFDKPHDLSLVTNYKFSKRFSLSANFVYQTGRPVTYPVGNYVYEGQEYTFYTDRNKFRIPDYYRLDLSFNVEGNHKIKKFAHSFWNISIYNVLGRNNPYSVFFVTENGQIKAYKSSIFAIPIPTITYNFKF</sequence>
<dbReference type="GO" id="GO:0044718">
    <property type="term" value="P:siderophore transmembrane transport"/>
    <property type="evidence" value="ECO:0007669"/>
    <property type="project" value="TreeGrafter"/>
</dbReference>
<dbReference type="RefSeq" id="WP_073176180.1">
    <property type="nucleotide sequence ID" value="NZ_FQWL01000001.1"/>
</dbReference>
<evidence type="ECO:0000256" key="1">
    <source>
        <dbReference type="ARBA" id="ARBA00004571"/>
    </source>
</evidence>
<dbReference type="InterPro" id="IPR057601">
    <property type="entry name" value="Oar-like_b-barrel"/>
</dbReference>
<comment type="subcellular location">
    <subcellularLocation>
        <location evidence="1 8">Cell outer membrane</location>
        <topology evidence="1 8">Multi-pass membrane protein</topology>
    </subcellularLocation>
</comment>
<reference evidence="12" key="1">
    <citation type="submission" date="2016-11" db="EMBL/GenBank/DDBJ databases">
        <authorList>
            <person name="Varghese N."/>
            <person name="Submissions S."/>
        </authorList>
    </citation>
    <scope>NUCLEOTIDE SEQUENCE [LARGE SCALE GENOMIC DNA]</scope>
    <source>
        <strain evidence="12">DSM 22638</strain>
    </source>
</reference>
<name>A0A1M5I0H7_9FLAO</name>
<comment type="similarity">
    <text evidence="8">Belongs to the TonB-dependent receptor family.</text>
</comment>
<dbReference type="InterPro" id="IPR037066">
    <property type="entry name" value="Plug_dom_sf"/>
</dbReference>
<dbReference type="GO" id="GO:0015344">
    <property type="term" value="F:siderophore uptake transmembrane transporter activity"/>
    <property type="evidence" value="ECO:0007669"/>
    <property type="project" value="TreeGrafter"/>
</dbReference>
<proteinExistence type="inferred from homology"/>
<evidence type="ECO:0000313" key="12">
    <source>
        <dbReference type="Proteomes" id="UP000184532"/>
    </source>
</evidence>
<dbReference type="PANTHER" id="PTHR30069:SF29">
    <property type="entry name" value="HEMOGLOBIN AND HEMOGLOBIN-HAPTOGLOBIN-BINDING PROTEIN 1-RELATED"/>
    <property type="match status" value="1"/>
</dbReference>
<evidence type="ECO:0000256" key="5">
    <source>
        <dbReference type="ARBA" id="ARBA00022729"/>
    </source>
</evidence>
<dbReference type="Gene3D" id="2.170.130.10">
    <property type="entry name" value="TonB-dependent receptor, plug domain"/>
    <property type="match status" value="1"/>
</dbReference>
<dbReference type="InterPro" id="IPR036942">
    <property type="entry name" value="Beta-barrel_TonB_sf"/>
</dbReference>
<dbReference type="STRING" id="570519.SAMN04488116_0350"/>
<dbReference type="EMBL" id="FQWL01000001">
    <property type="protein sequence ID" value="SHG21836.1"/>
    <property type="molecule type" value="Genomic_DNA"/>
</dbReference>
<keyword evidence="6 8" id="KW-0472">Membrane</keyword>
<evidence type="ECO:0000259" key="9">
    <source>
        <dbReference type="Pfam" id="PF07715"/>
    </source>
</evidence>
<dbReference type="PROSITE" id="PS52016">
    <property type="entry name" value="TONB_DEPENDENT_REC_3"/>
    <property type="match status" value="1"/>
</dbReference>
<keyword evidence="2 8" id="KW-0813">Transport</keyword>
<dbReference type="Proteomes" id="UP000184532">
    <property type="component" value="Unassembled WGS sequence"/>
</dbReference>
<dbReference type="OrthoDB" id="9803050at2"/>
<evidence type="ECO:0000256" key="8">
    <source>
        <dbReference type="PROSITE-ProRule" id="PRU01360"/>
    </source>
</evidence>
<keyword evidence="11" id="KW-0675">Receptor</keyword>
<dbReference type="Pfam" id="PF07715">
    <property type="entry name" value="Plug"/>
    <property type="match status" value="1"/>
</dbReference>
<dbReference type="GO" id="GO:0009279">
    <property type="term" value="C:cell outer membrane"/>
    <property type="evidence" value="ECO:0007669"/>
    <property type="project" value="UniProtKB-SubCell"/>
</dbReference>
<feature type="domain" description="TonB-dependent receptor plug" evidence="9">
    <location>
        <begin position="278"/>
        <end position="355"/>
    </location>
</feature>
<dbReference type="Gene3D" id="2.60.40.1120">
    <property type="entry name" value="Carboxypeptidase-like, regulatory domain"/>
    <property type="match status" value="1"/>
</dbReference>
<dbReference type="SUPFAM" id="SSF56935">
    <property type="entry name" value="Porins"/>
    <property type="match status" value="1"/>
</dbReference>
<dbReference type="Pfam" id="PF25183">
    <property type="entry name" value="OMP_b-brl_4"/>
    <property type="match status" value="1"/>
</dbReference>
<dbReference type="AlphaFoldDB" id="A0A1M5I0H7"/>
<keyword evidence="3 8" id="KW-1134">Transmembrane beta strand</keyword>
<evidence type="ECO:0000313" key="11">
    <source>
        <dbReference type="EMBL" id="SHG21836.1"/>
    </source>
</evidence>
<dbReference type="InterPro" id="IPR039426">
    <property type="entry name" value="TonB-dep_rcpt-like"/>
</dbReference>
<keyword evidence="4 8" id="KW-0812">Transmembrane</keyword>
<evidence type="ECO:0000256" key="2">
    <source>
        <dbReference type="ARBA" id="ARBA00022448"/>
    </source>
</evidence>
<evidence type="ECO:0000256" key="4">
    <source>
        <dbReference type="ARBA" id="ARBA00022692"/>
    </source>
</evidence>
<gene>
    <name evidence="11" type="ORF">SAMN04488116_0350</name>
</gene>
<evidence type="ECO:0000256" key="7">
    <source>
        <dbReference type="ARBA" id="ARBA00023237"/>
    </source>
</evidence>
<keyword evidence="7 8" id="KW-0998">Cell outer membrane</keyword>